<protein>
    <recommendedName>
        <fullName evidence="4">Secreted protein</fullName>
    </recommendedName>
</protein>
<feature type="chain" id="PRO_5010286304" description="Secreted protein" evidence="1">
    <location>
        <begin position="29"/>
        <end position="128"/>
    </location>
</feature>
<dbReference type="AlphaFoldDB" id="A0A1P8WGQ1"/>
<organism evidence="2 3">
    <name type="scientific">Fuerstiella marisgermanici</name>
    <dbReference type="NCBI Taxonomy" id="1891926"/>
    <lineage>
        <taxon>Bacteria</taxon>
        <taxon>Pseudomonadati</taxon>
        <taxon>Planctomycetota</taxon>
        <taxon>Planctomycetia</taxon>
        <taxon>Planctomycetales</taxon>
        <taxon>Planctomycetaceae</taxon>
        <taxon>Fuerstiella</taxon>
    </lineage>
</organism>
<gene>
    <name evidence="2" type="ORF">Fuma_02876</name>
</gene>
<accession>A0A1P8WGQ1</accession>
<dbReference type="EMBL" id="CP017641">
    <property type="protein sequence ID" value="APZ93259.1"/>
    <property type="molecule type" value="Genomic_DNA"/>
</dbReference>
<keyword evidence="3" id="KW-1185">Reference proteome</keyword>
<evidence type="ECO:0008006" key="4">
    <source>
        <dbReference type="Google" id="ProtNLM"/>
    </source>
</evidence>
<evidence type="ECO:0000313" key="2">
    <source>
        <dbReference type="EMBL" id="APZ93259.1"/>
    </source>
</evidence>
<dbReference type="RefSeq" id="WP_145944181.1">
    <property type="nucleotide sequence ID" value="NZ_CP017641.1"/>
</dbReference>
<dbReference type="PROSITE" id="PS51257">
    <property type="entry name" value="PROKAR_LIPOPROTEIN"/>
    <property type="match status" value="1"/>
</dbReference>
<reference evidence="2 3" key="1">
    <citation type="journal article" date="2016" name="Front. Microbiol.">
        <title>Fuerstia marisgermanicae gen. nov., sp. nov., an Unusual Member of the Phylum Planctomycetes from the German Wadden Sea.</title>
        <authorList>
            <person name="Kohn T."/>
            <person name="Heuer A."/>
            <person name="Jogler M."/>
            <person name="Vollmers J."/>
            <person name="Boedeker C."/>
            <person name="Bunk B."/>
            <person name="Rast P."/>
            <person name="Borchert D."/>
            <person name="Glockner I."/>
            <person name="Freese H.M."/>
            <person name="Klenk H.P."/>
            <person name="Overmann J."/>
            <person name="Kaster A.K."/>
            <person name="Rohde M."/>
            <person name="Wiegand S."/>
            <person name="Jogler C."/>
        </authorList>
    </citation>
    <scope>NUCLEOTIDE SEQUENCE [LARGE SCALE GENOMIC DNA]</scope>
    <source>
        <strain evidence="2 3">NH11</strain>
    </source>
</reference>
<evidence type="ECO:0000313" key="3">
    <source>
        <dbReference type="Proteomes" id="UP000187735"/>
    </source>
</evidence>
<name>A0A1P8WGQ1_9PLAN</name>
<feature type="signal peptide" evidence="1">
    <location>
        <begin position="1"/>
        <end position="28"/>
    </location>
</feature>
<sequence precursor="true">MYQLAKHSVVAVVMLSCVATFGSPAANAGMRSSTGWRPYGGPVQWKVQQYDCHYGPGTEIRYYFQNNTSNSVTVTGRFRYTSTEGQTRYEEFKVTVKPRSKRGGAWDGRVFFTNHSNNWKLLEFRYTN</sequence>
<dbReference type="Proteomes" id="UP000187735">
    <property type="component" value="Chromosome"/>
</dbReference>
<proteinExistence type="predicted"/>
<evidence type="ECO:0000256" key="1">
    <source>
        <dbReference type="SAM" id="SignalP"/>
    </source>
</evidence>
<keyword evidence="1" id="KW-0732">Signal</keyword>
<dbReference type="KEGG" id="fmr:Fuma_02876"/>